<keyword evidence="4" id="KW-0808">Transferase</keyword>
<dbReference type="PANTHER" id="PTHR48090:SF6">
    <property type="entry name" value="SLR5056 PROTEIN"/>
    <property type="match status" value="1"/>
</dbReference>
<feature type="region of interest" description="Disordered" evidence="1">
    <location>
        <begin position="344"/>
        <end position="363"/>
    </location>
</feature>
<keyword evidence="2" id="KW-0812">Transmembrane</keyword>
<reference evidence="4" key="1">
    <citation type="submission" date="2016-08" db="EMBL/GenBank/DDBJ databases">
        <authorList>
            <person name="Seilhamer J.J."/>
        </authorList>
    </citation>
    <scope>NUCLEOTIDE SEQUENCE</scope>
    <source>
        <strain evidence="4">86</strain>
    </source>
</reference>
<gene>
    <name evidence="4" type="ORF">KL86PLE_41196</name>
</gene>
<dbReference type="InterPro" id="IPR050256">
    <property type="entry name" value="Glycosyltransferase_2"/>
</dbReference>
<feature type="transmembrane region" description="Helical" evidence="2">
    <location>
        <begin position="234"/>
        <end position="258"/>
    </location>
</feature>
<dbReference type="InterPro" id="IPR029044">
    <property type="entry name" value="Nucleotide-diphossugar_trans"/>
</dbReference>
<dbReference type="Gene3D" id="3.90.550.10">
    <property type="entry name" value="Spore Coat Polysaccharide Biosynthesis Protein SpsA, Chain A"/>
    <property type="match status" value="1"/>
</dbReference>
<evidence type="ECO:0000313" key="4">
    <source>
        <dbReference type="EMBL" id="SCM77391.1"/>
    </source>
</evidence>
<feature type="transmembrane region" description="Helical" evidence="2">
    <location>
        <begin position="270"/>
        <end position="292"/>
    </location>
</feature>
<keyword evidence="2" id="KW-0472">Membrane</keyword>
<dbReference type="Pfam" id="PF00535">
    <property type="entry name" value="Glycos_transf_2"/>
    <property type="match status" value="1"/>
</dbReference>
<dbReference type="GO" id="GO:0016740">
    <property type="term" value="F:transferase activity"/>
    <property type="evidence" value="ECO:0007669"/>
    <property type="project" value="UniProtKB-KW"/>
</dbReference>
<proteinExistence type="predicted"/>
<keyword evidence="2" id="KW-1133">Transmembrane helix</keyword>
<sequence length="363" mass="39214">MKLIIQIPCFNEAETLAQTLADLPRSIDGIDTIETLIVDDGSTDGTAELARRLGVDYVIRHRGNRGLAKTFSTALDASLGHGADIIVNTDGDNQYRGADIAALVQPILRGEADLVVGDRGTGSISHFSPTKRLLQALGSFVVRRLSSLDIPDAVSGFRAMSREAALRINIVSNFSYTVEMLLQAGDKRIATTSVPVSTNPKTRDSRLFRSIPQFIHRSASTLIRVYTMYKPLRIFLGVGAAVTLVGAAPMLRFLLFALRGESDGHIQSLVIGSSLLVVGSLVMALGVMADLIRGNRVMLEQVLLKMRDMEARQGASGAIRIPRGELDGLHDRLQQAIQYWPTTEDAGEKADTAPNPLRGRGGA</sequence>
<name>A0A212LIL4_9HYPH</name>
<feature type="domain" description="Glycosyltransferase 2-like" evidence="3">
    <location>
        <begin position="7"/>
        <end position="165"/>
    </location>
</feature>
<organism evidence="4">
    <name type="scientific">uncultured Pleomorphomonas sp</name>
    <dbReference type="NCBI Taxonomy" id="442121"/>
    <lineage>
        <taxon>Bacteria</taxon>
        <taxon>Pseudomonadati</taxon>
        <taxon>Pseudomonadota</taxon>
        <taxon>Alphaproteobacteria</taxon>
        <taxon>Hyphomicrobiales</taxon>
        <taxon>Pleomorphomonadaceae</taxon>
        <taxon>Pleomorphomonas</taxon>
        <taxon>environmental samples</taxon>
    </lineage>
</organism>
<dbReference type="AlphaFoldDB" id="A0A212LIL4"/>
<dbReference type="InterPro" id="IPR001173">
    <property type="entry name" value="Glyco_trans_2-like"/>
</dbReference>
<dbReference type="PANTHER" id="PTHR48090">
    <property type="entry name" value="UNDECAPRENYL-PHOSPHATE 4-DEOXY-4-FORMAMIDO-L-ARABINOSE TRANSFERASE-RELATED"/>
    <property type="match status" value="1"/>
</dbReference>
<evidence type="ECO:0000256" key="1">
    <source>
        <dbReference type="SAM" id="MobiDB-lite"/>
    </source>
</evidence>
<evidence type="ECO:0000256" key="2">
    <source>
        <dbReference type="SAM" id="Phobius"/>
    </source>
</evidence>
<dbReference type="CDD" id="cd04179">
    <property type="entry name" value="DPM_DPG-synthase_like"/>
    <property type="match status" value="1"/>
</dbReference>
<protein>
    <submittedName>
        <fullName evidence="4">Glycosyl transferase</fullName>
    </submittedName>
</protein>
<dbReference type="RefSeq" id="WP_288197299.1">
    <property type="nucleotide sequence ID" value="NZ_LT608334.1"/>
</dbReference>
<dbReference type="SUPFAM" id="SSF53448">
    <property type="entry name" value="Nucleotide-diphospho-sugar transferases"/>
    <property type="match status" value="1"/>
</dbReference>
<dbReference type="EMBL" id="FMJD01000008">
    <property type="protein sequence ID" value="SCM77391.1"/>
    <property type="molecule type" value="Genomic_DNA"/>
</dbReference>
<evidence type="ECO:0000259" key="3">
    <source>
        <dbReference type="Pfam" id="PF00535"/>
    </source>
</evidence>
<accession>A0A212LIL4</accession>